<evidence type="ECO:0000313" key="2">
    <source>
        <dbReference type="Proteomes" id="UP000216207"/>
    </source>
</evidence>
<comment type="caution">
    <text evidence="1">The sequence shown here is derived from an EMBL/GenBank/DDBJ whole genome shotgun (WGS) entry which is preliminary data.</text>
</comment>
<accession>A0A268NUQ0</accession>
<name>A0A268NUQ0_SHOCL</name>
<dbReference type="AlphaFoldDB" id="A0A268NUQ0"/>
<evidence type="ECO:0000313" key="1">
    <source>
        <dbReference type="EMBL" id="PAE86790.1"/>
    </source>
</evidence>
<dbReference type="EMBL" id="NPCC01000047">
    <property type="protein sequence ID" value="PAE86790.1"/>
    <property type="molecule type" value="Genomic_DNA"/>
</dbReference>
<organism evidence="1 2">
    <name type="scientific">Shouchella clausii</name>
    <name type="common">Alkalihalobacillus clausii</name>
    <dbReference type="NCBI Taxonomy" id="79880"/>
    <lineage>
        <taxon>Bacteria</taxon>
        <taxon>Bacillati</taxon>
        <taxon>Bacillota</taxon>
        <taxon>Bacilli</taxon>
        <taxon>Bacillales</taxon>
        <taxon>Bacillaceae</taxon>
        <taxon>Shouchella</taxon>
    </lineage>
</organism>
<proteinExistence type="predicted"/>
<gene>
    <name evidence="1" type="ORF">CHH72_21650</name>
</gene>
<dbReference type="Proteomes" id="UP000216207">
    <property type="component" value="Unassembled WGS sequence"/>
</dbReference>
<protein>
    <submittedName>
        <fullName evidence="1">Uncharacterized protein</fullName>
    </submittedName>
</protein>
<reference evidence="1 2" key="1">
    <citation type="submission" date="2017-07" db="EMBL/GenBank/DDBJ databases">
        <title>Isolation and whole genome analysis of endospore-forming bacteria from heroin.</title>
        <authorList>
            <person name="Kalinowski J."/>
            <person name="Ahrens B."/>
            <person name="Al-Dilaimi A."/>
            <person name="Winkler A."/>
            <person name="Wibberg D."/>
            <person name="Schleenbecker U."/>
            <person name="Ruckert C."/>
            <person name="Wolfel R."/>
            <person name="Grass G."/>
        </authorList>
    </citation>
    <scope>NUCLEOTIDE SEQUENCE [LARGE SCALE GENOMIC DNA]</scope>
    <source>
        <strain evidence="1 2">7539</strain>
    </source>
</reference>
<sequence length="99" mass="11456">MSHRPKRERYSFSIGSFRSLSIILSMKIGFYASQSNDAPHPNMAAFLILFSAYLEDYRILLSNQLSLRMDFTFALRGTKQRRRLSLKQIGNGEGHIQTR</sequence>